<dbReference type="NCBIfam" id="NF038206">
    <property type="entry name" value="RGCVC_fam"/>
    <property type="match status" value="1"/>
</dbReference>
<reference evidence="2 3" key="1">
    <citation type="submission" date="2023-06" db="EMBL/GenBank/DDBJ databases">
        <authorList>
            <person name="Oyuntsetseg B."/>
            <person name="Kim S.B."/>
        </authorList>
    </citation>
    <scope>NUCLEOTIDE SEQUENCE [LARGE SCALE GENOMIC DNA]</scope>
    <source>
        <strain evidence="2 3">2-15</strain>
    </source>
</reference>
<accession>A0A9Y2IKP5</accession>
<protein>
    <submittedName>
        <fullName evidence="2">RGCVC family protein</fullName>
    </submittedName>
</protein>
<evidence type="ECO:0000256" key="1">
    <source>
        <dbReference type="SAM" id="MobiDB-lite"/>
    </source>
</evidence>
<dbReference type="AlphaFoldDB" id="A0A9Y2IKP5"/>
<evidence type="ECO:0000313" key="3">
    <source>
        <dbReference type="Proteomes" id="UP001236014"/>
    </source>
</evidence>
<dbReference type="Proteomes" id="UP001236014">
    <property type="component" value="Chromosome"/>
</dbReference>
<organism evidence="2 3">
    <name type="scientific">Amycolatopsis carbonis</name>
    <dbReference type="NCBI Taxonomy" id="715471"/>
    <lineage>
        <taxon>Bacteria</taxon>
        <taxon>Bacillati</taxon>
        <taxon>Actinomycetota</taxon>
        <taxon>Actinomycetes</taxon>
        <taxon>Pseudonocardiales</taxon>
        <taxon>Pseudonocardiaceae</taxon>
        <taxon>Amycolatopsis</taxon>
    </lineage>
</organism>
<gene>
    <name evidence="2" type="ORF">QRX50_10430</name>
</gene>
<dbReference type="RefSeq" id="WP_285971749.1">
    <property type="nucleotide sequence ID" value="NZ_CP127294.1"/>
</dbReference>
<keyword evidence="3" id="KW-1185">Reference proteome</keyword>
<dbReference type="EMBL" id="CP127294">
    <property type="protein sequence ID" value="WIX81139.1"/>
    <property type="molecule type" value="Genomic_DNA"/>
</dbReference>
<dbReference type="KEGG" id="acab:QRX50_10430"/>
<sequence length="61" mass="6588">MTAAEHETPTEVRPETSCPSCPHPLEEHDVIARRYCAATAVGNTERGCVCGAAKKAQHRGR</sequence>
<feature type="region of interest" description="Disordered" evidence="1">
    <location>
        <begin position="1"/>
        <end position="21"/>
    </location>
</feature>
<evidence type="ECO:0000313" key="2">
    <source>
        <dbReference type="EMBL" id="WIX81139.1"/>
    </source>
</evidence>
<name>A0A9Y2IKP5_9PSEU</name>
<proteinExistence type="predicted"/>
<feature type="compositionally biased region" description="Basic and acidic residues" evidence="1">
    <location>
        <begin position="1"/>
        <end position="14"/>
    </location>
</feature>